<dbReference type="SUPFAM" id="SSF53067">
    <property type="entry name" value="Actin-like ATPase domain"/>
    <property type="match status" value="2"/>
</dbReference>
<gene>
    <name evidence="8" type="ORF">METZ01_LOCUS113541</name>
</gene>
<evidence type="ECO:0000256" key="4">
    <source>
        <dbReference type="ARBA" id="ARBA00022777"/>
    </source>
</evidence>
<dbReference type="Pfam" id="PF00370">
    <property type="entry name" value="FGGY_N"/>
    <property type="match status" value="1"/>
</dbReference>
<dbReference type="InterPro" id="IPR000577">
    <property type="entry name" value="Carb_kinase_FGGY"/>
</dbReference>
<dbReference type="PANTHER" id="PTHR10196">
    <property type="entry name" value="SUGAR KINASE"/>
    <property type="match status" value="1"/>
</dbReference>
<dbReference type="PANTHER" id="PTHR10196:SF69">
    <property type="entry name" value="GLYCEROL KINASE"/>
    <property type="match status" value="1"/>
</dbReference>
<evidence type="ECO:0000259" key="7">
    <source>
        <dbReference type="Pfam" id="PF02782"/>
    </source>
</evidence>
<dbReference type="InterPro" id="IPR043129">
    <property type="entry name" value="ATPase_NBD"/>
</dbReference>
<organism evidence="8">
    <name type="scientific">marine metagenome</name>
    <dbReference type="NCBI Taxonomy" id="408172"/>
    <lineage>
        <taxon>unclassified sequences</taxon>
        <taxon>metagenomes</taxon>
        <taxon>ecological metagenomes</taxon>
    </lineage>
</organism>
<evidence type="ECO:0000256" key="5">
    <source>
        <dbReference type="ARBA" id="ARBA00022840"/>
    </source>
</evidence>
<name>A0A381X939_9ZZZZ</name>
<dbReference type="AlphaFoldDB" id="A0A381X939"/>
<dbReference type="EMBL" id="UINC01014178">
    <property type="protein sequence ID" value="SVA60687.1"/>
    <property type="molecule type" value="Genomic_DNA"/>
</dbReference>
<dbReference type="Gene3D" id="3.30.420.40">
    <property type="match status" value="2"/>
</dbReference>
<feature type="domain" description="Carbohydrate kinase FGGY N-terminal" evidence="6">
    <location>
        <begin position="5"/>
        <end position="239"/>
    </location>
</feature>
<keyword evidence="5" id="KW-0067">ATP-binding</keyword>
<evidence type="ECO:0000313" key="8">
    <source>
        <dbReference type="EMBL" id="SVA60687.1"/>
    </source>
</evidence>
<dbReference type="GO" id="GO:0005829">
    <property type="term" value="C:cytosol"/>
    <property type="evidence" value="ECO:0007669"/>
    <property type="project" value="TreeGrafter"/>
</dbReference>
<sequence length="478" mass="49691">MPDLLLGIDVGTSGARAMVFARDRSEVGAARAPLTSSHPLPDRAEQDAAALWETVRSVVAAALTDAGCSPDDLASVGITTQRSSIVIWDRATGEPVAPMVLWNDLRGTDRAAELQAAGHPIMPIAAAAKLEAVLDTVPDGRRRATEGASAWGTLDSYLVHRLSGCLHVTDRSCAWSAAYLDFAEPTRWNESLIDHQGLPLGFFPSLCDTTGRLGTTTIGAIGAEVPIGAVVADQQAGMFAHGAVDAGAWKATCGTSGVLMIATGETPDLRSGLVPMVLAGWGDRTSFAAEGMVRSAGEMLLWAVAEGMADSVESLADLAGQTRDSGGVGVRPSLHGLGTPYDDSTAGVAVQGRTDDTTPAQMARAILEGVAFRMCEIVDVAVAGHHVDPQAPLPVDGGLTRSDTFCQIQADLLGRPVIRHPQVEATVLGAALAGARGVGVEVAETESTGDVFEPTTDGPEAHERLREWQAQVMGTPGR</sequence>
<feature type="domain" description="Carbohydrate kinase FGGY C-terminal" evidence="7">
    <location>
        <begin position="251"/>
        <end position="436"/>
    </location>
</feature>
<dbReference type="GO" id="GO:0005524">
    <property type="term" value="F:ATP binding"/>
    <property type="evidence" value="ECO:0007669"/>
    <property type="project" value="UniProtKB-KW"/>
</dbReference>
<dbReference type="GO" id="GO:0006071">
    <property type="term" value="P:glycerol metabolic process"/>
    <property type="evidence" value="ECO:0007669"/>
    <property type="project" value="TreeGrafter"/>
</dbReference>
<evidence type="ECO:0000256" key="3">
    <source>
        <dbReference type="ARBA" id="ARBA00022741"/>
    </source>
</evidence>
<comment type="similarity">
    <text evidence="1">Belongs to the FGGY kinase family.</text>
</comment>
<keyword evidence="3" id="KW-0547">Nucleotide-binding</keyword>
<dbReference type="PIRSF" id="PIRSF000538">
    <property type="entry name" value="GlpK"/>
    <property type="match status" value="1"/>
</dbReference>
<evidence type="ECO:0000256" key="2">
    <source>
        <dbReference type="ARBA" id="ARBA00022679"/>
    </source>
</evidence>
<accession>A0A381X939</accession>
<evidence type="ECO:0008006" key="9">
    <source>
        <dbReference type="Google" id="ProtNLM"/>
    </source>
</evidence>
<evidence type="ECO:0000256" key="1">
    <source>
        <dbReference type="ARBA" id="ARBA00009156"/>
    </source>
</evidence>
<evidence type="ECO:0000259" key="6">
    <source>
        <dbReference type="Pfam" id="PF00370"/>
    </source>
</evidence>
<keyword evidence="4" id="KW-0418">Kinase</keyword>
<proteinExistence type="inferred from homology"/>
<keyword evidence="2" id="KW-0808">Transferase</keyword>
<dbReference type="InterPro" id="IPR018484">
    <property type="entry name" value="FGGY_N"/>
</dbReference>
<reference evidence="8" key="1">
    <citation type="submission" date="2018-05" db="EMBL/GenBank/DDBJ databases">
        <authorList>
            <person name="Lanie J.A."/>
            <person name="Ng W.-L."/>
            <person name="Kazmierczak K.M."/>
            <person name="Andrzejewski T.M."/>
            <person name="Davidsen T.M."/>
            <person name="Wayne K.J."/>
            <person name="Tettelin H."/>
            <person name="Glass J.I."/>
            <person name="Rusch D."/>
            <person name="Podicherti R."/>
            <person name="Tsui H.-C.T."/>
            <person name="Winkler M.E."/>
        </authorList>
    </citation>
    <scope>NUCLEOTIDE SEQUENCE</scope>
</reference>
<dbReference type="Pfam" id="PF02782">
    <property type="entry name" value="FGGY_C"/>
    <property type="match status" value="1"/>
</dbReference>
<dbReference type="GO" id="GO:0004370">
    <property type="term" value="F:glycerol kinase activity"/>
    <property type="evidence" value="ECO:0007669"/>
    <property type="project" value="TreeGrafter"/>
</dbReference>
<protein>
    <recommendedName>
        <fullName evidence="9">Carbohydrate kinase FGGY N-terminal domain-containing protein</fullName>
    </recommendedName>
</protein>
<dbReference type="InterPro" id="IPR018485">
    <property type="entry name" value="FGGY_C"/>
</dbReference>